<dbReference type="Proteomes" id="UP000281708">
    <property type="component" value="Unassembled WGS sequence"/>
</dbReference>
<evidence type="ECO:0000256" key="9">
    <source>
        <dbReference type="ARBA" id="ARBA00048090"/>
    </source>
</evidence>
<comment type="caution">
    <text evidence="12">The sequence shown here is derived from an EMBL/GenBank/DDBJ whole genome shotgun (WGS) entry which is preliminary data.</text>
</comment>
<dbReference type="GO" id="GO:0005737">
    <property type="term" value="C:cytoplasm"/>
    <property type="evidence" value="ECO:0007669"/>
    <property type="project" value="TreeGrafter"/>
</dbReference>
<evidence type="ECO:0000256" key="7">
    <source>
        <dbReference type="ARBA" id="ARBA00022840"/>
    </source>
</evidence>
<evidence type="ECO:0000256" key="2">
    <source>
        <dbReference type="ARBA" id="ARBA00008420"/>
    </source>
</evidence>
<gene>
    <name evidence="12" type="ORF">D9V37_09945</name>
</gene>
<dbReference type="PANTHER" id="PTHR43442:SF3">
    <property type="entry name" value="GLUCONOKINASE-RELATED"/>
    <property type="match status" value="1"/>
</dbReference>
<dbReference type="FunFam" id="3.40.50.300:FF:000522">
    <property type="entry name" value="Gluconokinase"/>
    <property type="match status" value="1"/>
</dbReference>
<comment type="catalytic activity">
    <reaction evidence="9 10">
        <text>D-gluconate + ATP = 6-phospho-D-gluconate + ADP + H(+)</text>
        <dbReference type="Rhea" id="RHEA:19433"/>
        <dbReference type="ChEBI" id="CHEBI:15378"/>
        <dbReference type="ChEBI" id="CHEBI:18391"/>
        <dbReference type="ChEBI" id="CHEBI:30616"/>
        <dbReference type="ChEBI" id="CHEBI:58759"/>
        <dbReference type="ChEBI" id="CHEBI:456216"/>
        <dbReference type="EC" id="2.7.1.12"/>
    </reaction>
</comment>
<dbReference type="PANTHER" id="PTHR43442">
    <property type="entry name" value="GLUCONOKINASE-RELATED"/>
    <property type="match status" value="1"/>
</dbReference>
<evidence type="ECO:0000256" key="5">
    <source>
        <dbReference type="ARBA" id="ARBA00022741"/>
    </source>
</evidence>
<dbReference type="AlphaFoldDB" id="A0A3L8P0E6"/>
<keyword evidence="6 10" id="KW-0418">Kinase</keyword>
<feature type="compositionally biased region" description="Polar residues" evidence="11">
    <location>
        <begin position="1"/>
        <end position="13"/>
    </location>
</feature>
<keyword evidence="7 10" id="KW-0067">ATP-binding</keyword>
<evidence type="ECO:0000256" key="8">
    <source>
        <dbReference type="ARBA" id="ARBA00023064"/>
    </source>
</evidence>
<organism evidence="12 13">
    <name type="scientific">Nocardioides mangrovicus</name>
    <dbReference type="NCBI Taxonomy" id="2478913"/>
    <lineage>
        <taxon>Bacteria</taxon>
        <taxon>Bacillati</taxon>
        <taxon>Actinomycetota</taxon>
        <taxon>Actinomycetes</taxon>
        <taxon>Propionibacteriales</taxon>
        <taxon>Nocardioidaceae</taxon>
        <taxon>Nocardioides</taxon>
    </lineage>
</organism>
<dbReference type="SUPFAM" id="SSF52540">
    <property type="entry name" value="P-loop containing nucleoside triphosphate hydrolases"/>
    <property type="match status" value="1"/>
</dbReference>
<accession>A0A3L8P0E6</accession>
<dbReference type="InterPro" id="IPR006001">
    <property type="entry name" value="Therm_gnt_kin"/>
</dbReference>
<proteinExistence type="inferred from homology"/>
<dbReference type="GO" id="GO:0019521">
    <property type="term" value="P:D-gluconate metabolic process"/>
    <property type="evidence" value="ECO:0007669"/>
    <property type="project" value="UniProtKB-KW"/>
</dbReference>
<name>A0A3L8P0E6_9ACTN</name>
<evidence type="ECO:0000256" key="6">
    <source>
        <dbReference type="ARBA" id="ARBA00022777"/>
    </source>
</evidence>
<comment type="similarity">
    <text evidence="2 10">Belongs to the gluconokinase GntK/GntV family.</text>
</comment>
<protein>
    <recommendedName>
        <fullName evidence="3 10">Gluconokinase</fullName>
        <ecNumber evidence="3 10">2.7.1.12</ecNumber>
    </recommendedName>
</protein>
<dbReference type="NCBIfam" id="TIGR01313">
    <property type="entry name" value="therm_gnt_kin"/>
    <property type="match status" value="1"/>
</dbReference>
<evidence type="ECO:0000256" key="1">
    <source>
        <dbReference type="ARBA" id="ARBA00004761"/>
    </source>
</evidence>
<reference evidence="12 13" key="1">
    <citation type="submission" date="2018-10" db="EMBL/GenBank/DDBJ databases">
        <title>Marmoricola sp. 4Q3S-7 whole genome shotgun sequence.</title>
        <authorList>
            <person name="Li F."/>
        </authorList>
    </citation>
    <scope>NUCLEOTIDE SEQUENCE [LARGE SCALE GENOMIC DNA]</scope>
    <source>
        <strain evidence="12 13">4Q3S-7</strain>
    </source>
</reference>
<sequence>MTRVSEPTSTQRPGTEPAGAQPARIVVMGVSGSGKTTVGKQLARALQAEFVEGDDLHPAANKAKMSAGHALTDEDRWPWLDLVAQAMRDAPGPVVASCSALKRAYRDRIRRTADTAFFVHLDGDPDLLRARQAGRQRHFMPTSLMDSQLATLEPLQADEAGVRLDVADGPEALVAQAVAALTR</sequence>
<dbReference type="EC" id="2.7.1.12" evidence="3 10"/>
<dbReference type="OrthoDB" id="9795716at2"/>
<evidence type="ECO:0000256" key="11">
    <source>
        <dbReference type="SAM" id="MobiDB-lite"/>
    </source>
</evidence>
<feature type="region of interest" description="Disordered" evidence="11">
    <location>
        <begin position="1"/>
        <end position="21"/>
    </location>
</feature>
<dbReference type="CDD" id="cd02021">
    <property type="entry name" value="GntK"/>
    <property type="match status" value="1"/>
</dbReference>
<dbReference type="InterPro" id="IPR027417">
    <property type="entry name" value="P-loop_NTPase"/>
</dbReference>
<comment type="pathway">
    <text evidence="1">Carbohydrate acid metabolism.</text>
</comment>
<keyword evidence="5 10" id="KW-0547">Nucleotide-binding</keyword>
<keyword evidence="8" id="KW-0311">Gluconate utilization</keyword>
<keyword evidence="4 10" id="KW-0808">Transferase</keyword>
<dbReference type="GO" id="GO:0005524">
    <property type="term" value="F:ATP binding"/>
    <property type="evidence" value="ECO:0007669"/>
    <property type="project" value="UniProtKB-KW"/>
</dbReference>
<dbReference type="GO" id="GO:0046316">
    <property type="term" value="F:gluconokinase activity"/>
    <property type="evidence" value="ECO:0007669"/>
    <property type="project" value="UniProtKB-EC"/>
</dbReference>
<dbReference type="EMBL" id="RDBE01000007">
    <property type="protein sequence ID" value="RLV48910.1"/>
    <property type="molecule type" value="Genomic_DNA"/>
</dbReference>
<evidence type="ECO:0000256" key="10">
    <source>
        <dbReference type="RuleBase" id="RU363066"/>
    </source>
</evidence>
<evidence type="ECO:0000313" key="13">
    <source>
        <dbReference type="Proteomes" id="UP000281708"/>
    </source>
</evidence>
<dbReference type="Pfam" id="PF13671">
    <property type="entry name" value="AAA_33"/>
    <property type="match status" value="1"/>
</dbReference>
<keyword evidence="13" id="KW-1185">Reference proteome</keyword>
<evidence type="ECO:0000256" key="4">
    <source>
        <dbReference type="ARBA" id="ARBA00022679"/>
    </source>
</evidence>
<dbReference type="Gene3D" id="3.40.50.300">
    <property type="entry name" value="P-loop containing nucleotide triphosphate hydrolases"/>
    <property type="match status" value="1"/>
</dbReference>
<evidence type="ECO:0000256" key="3">
    <source>
        <dbReference type="ARBA" id="ARBA00012054"/>
    </source>
</evidence>
<evidence type="ECO:0000313" key="12">
    <source>
        <dbReference type="EMBL" id="RLV48910.1"/>
    </source>
</evidence>